<dbReference type="KEGG" id="ttu:TERTU_0558"/>
<dbReference type="PANTHER" id="PTHR47861">
    <property type="entry name" value="FKBP-TYPE PEPTIDYL-PROLYL CIS-TRANS ISOMERASE SLYD"/>
    <property type="match status" value="1"/>
</dbReference>
<dbReference type="Proteomes" id="UP000009080">
    <property type="component" value="Chromosome"/>
</dbReference>
<feature type="domain" description="PPIase FKBP-type" evidence="11">
    <location>
        <begin position="6"/>
        <end position="95"/>
    </location>
</feature>
<dbReference type="GO" id="GO:0003755">
    <property type="term" value="F:peptidyl-prolyl cis-trans isomerase activity"/>
    <property type="evidence" value="ECO:0007669"/>
    <property type="project" value="UniProtKB-UniRule"/>
</dbReference>
<dbReference type="AlphaFoldDB" id="C5BN54"/>
<evidence type="ECO:0000256" key="1">
    <source>
        <dbReference type="ARBA" id="ARBA00000971"/>
    </source>
</evidence>
<keyword evidence="13" id="KW-1185">Reference proteome</keyword>
<evidence type="ECO:0000256" key="4">
    <source>
        <dbReference type="ARBA" id="ARBA00022490"/>
    </source>
</evidence>
<evidence type="ECO:0000256" key="6">
    <source>
        <dbReference type="ARBA" id="ARBA00023186"/>
    </source>
</evidence>
<dbReference type="eggNOG" id="COG1047">
    <property type="taxonomic scope" value="Bacteria"/>
</dbReference>
<keyword evidence="5 9" id="KW-0697">Rotamase</keyword>
<dbReference type="Pfam" id="PF00254">
    <property type="entry name" value="FKBP_C"/>
    <property type="match status" value="1"/>
</dbReference>
<comment type="function">
    <text evidence="8">Also involved in hydrogenase metallocenter assembly, probably by participating in the nickel insertion step. This function in hydrogenase biosynthesis requires chaperone activity and the presence of the metal-binding domain, but not PPIase activity.</text>
</comment>
<name>C5BN54_TERTT</name>
<evidence type="ECO:0000313" key="12">
    <source>
        <dbReference type="EMBL" id="ACR12349.1"/>
    </source>
</evidence>
<dbReference type="PROSITE" id="PS50059">
    <property type="entry name" value="FKBP_PPIASE"/>
    <property type="match status" value="1"/>
</dbReference>
<sequence length="154" mass="16383">MKIQDNCVVSIHYTLTDEEGAVIDSSSGGEPLNYLAGAGNIIPGLEKELEGCVVGDSKLVTVQPADGYGEYQPELVQTLPADMFTGIEKVEVGMEFQAQGPSGEVQFVVVKDVAEDGITIDGNHELAGKVLNFDVTVEAVREATAEEIDHGHVH</sequence>
<evidence type="ECO:0000256" key="8">
    <source>
        <dbReference type="ARBA" id="ARBA00037071"/>
    </source>
</evidence>
<reference evidence="12 13" key="1">
    <citation type="journal article" date="2009" name="PLoS ONE">
        <title>The complete genome of Teredinibacter turnerae T7901: an intracellular endosymbiont of marine wood-boring bivalves (shipworms).</title>
        <authorList>
            <person name="Yang J.C."/>
            <person name="Madupu R."/>
            <person name="Durkin A.S."/>
            <person name="Ekborg N.A."/>
            <person name="Pedamallu C.S."/>
            <person name="Hostetler J.B."/>
            <person name="Radune D."/>
            <person name="Toms B.S."/>
            <person name="Henrissat B."/>
            <person name="Coutinho P.M."/>
            <person name="Schwarz S."/>
            <person name="Field L."/>
            <person name="Trindade-Silva A.E."/>
            <person name="Soares C.A.G."/>
            <person name="Elshahawi S."/>
            <person name="Hanora A."/>
            <person name="Schmidt E.W."/>
            <person name="Haygood M.G."/>
            <person name="Posfai J."/>
            <person name="Benner J."/>
            <person name="Madinger C."/>
            <person name="Nove J."/>
            <person name="Anton B."/>
            <person name="Chaudhary K."/>
            <person name="Foster J."/>
            <person name="Holman A."/>
            <person name="Kumar S."/>
            <person name="Lessard P.A."/>
            <person name="Luyten Y.A."/>
            <person name="Slatko B."/>
            <person name="Wood N."/>
            <person name="Wu B."/>
            <person name="Teplitski M."/>
            <person name="Mougous J.D."/>
            <person name="Ward N."/>
            <person name="Eisen J.A."/>
            <person name="Badger J.H."/>
            <person name="Distel D.L."/>
        </authorList>
    </citation>
    <scope>NUCLEOTIDE SEQUENCE [LARGE SCALE GENOMIC DNA]</scope>
    <source>
        <strain evidence="13">ATCC 39867 / T7901</strain>
    </source>
</reference>
<comment type="similarity">
    <text evidence="3 10">Belongs to the FKBP-type PPIase family.</text>
</comment>
<dbReference type="InterPro" id="IPR046357">
    <property type="entry name" value="PPIase_dom_sf"/>
</dbReference>
<comment type="catalytic activity">
    <reaction evidence="1 9 10">
        <text>[protein]-peptidylproline (omega=180) = [protein]-peptidylproline (omega=0)</text>
        <dbReference type="Rhea" id="RHEA:16237"/>
        <dbReference type="Rhea" id="RHEA-COMP:10747"/>
        <dbReference type="Rhea" id="RHEA-COMP:10748"/>
        <dbReference type="ChEBI" id="CHEBI:83833"/>
        <dbReference type="ChEBI" id="CHEBI:83834"/>
        <dbReference type="EC" id="5.2.1.8"/>
    </reaction>
</comment>
<dbReference type="SUPFAM" id="SSF54534">
    <property type="entry name" value="FKBP-like"/>
    <property type="match status" value="1"/>
</dbReference>
<evidence type="ECO:0000259" key="11">
    <source>
        <dbReference type="PROSITE" id="PS50059"/>
    </source>
</evidence>
<gene>
    <name evidence="12" type="primary">slyD</name>
    <name evidence="12" type="ordered locus">TERTU_0558</name>
</gene>
<dbReference type="HOGENOM" id="CLU_098197_1_0_6"/>
<evidence type="ECO:0000256" key="2">
    <source>
        <dbReference type="ARBA" id="ARBA00004496"/>
    </source>
</evidence>
<dbReference type="GO" id="GO:0042026">
    <property type="term" value="P:protein refolding"/>
    <property type="evidence" value="ECO:0007669"/>
    <property type="project" value="UniProtKB-ARBA"/>
</dbReference>
<evidence type="ECO:0000313" key="13">
    <source>
        <dbReference type="Proteomes" id="UP000009080"/>
    </source>
</evidence>
<accession>C5BN54</accession>
<dbReference type="PANTHER" id="PTHR47861:SF3">
    <property type="entry name" value="FKBP-TYPE PEPTIDYL-PROLYL CIS-TRANS ISOMERASE SLYD"/>
    <property type="match status" value="1"/>
</dbReference>
<comment type="subcellular location">
    <subcellularLocation>
        <location evidence="2">Cytoplasm</location>
    </subcellularLocation>
</comment>
<keyword evidence="6" id="KW-0143">Chaperone</keyword>
<dbReference type="Gene3D" id="3.10.50.40">
    <property type="match status" value="1"/>
</dbReference>
<evidence type="ECO:0000256" key="5">
    <source>
        <dbReference type="ARBA" id="ARBA00023110"/>
    </source>
</evidence>
<keyword evidence="7 9" id="KW-0413">Isomerase</keyword>
<dbReference type="GO" id="GO:0005737">
    <property type="term" value="C:cytoplasm"/>
    <property type="evidence" value="ECO:0007669"/>
    <property type="project" value="UniProtKB-SubCell"/>
</dbReference>
<protein>
    <recommendedName>
        <fullName evidence="10">Peptidyl-prolyl cis-trans isomerase</fullName>
        <ecNumber evidence="10">5.2.1.8</ecNumber>
    </recommendedName>
</protein>
<dbReference type="OrthoDB" id="9808891at2"/>
<evidence type="ECO:0000256" key="7">
    <source>
        <dbReference type="ARBA" id="ARBA00023235"/>
    </source>
</evidence>
<dbReference type="RefSeq" id="WP_015818461.1">
    <property type="nucleotide sequence ID" value="NC_012997.1"/>
</dbReference>
<organism evidence="12 13">
    <name type="scientific">Teredinibacter turnerae (strain ATCC 39867 / T7901)</name>
    <dbReference type="NCBI Taxonomy" id="377629"/>
    <lineage>
        <taxon>Bacteria</taxon>
        <taxon>Pseudomonadati</taxon>
        <taxon>Pseudomonadota</taxon>
        <taxon>Gammaproteobacteria</taxon>
        <taxon>Cellvibrionales</taxon>
        <taxon>Cellvibrionaceae</taxon>
        <taxon>Teredinibacter</taxon>
    </lineage>
</organism>
<evidence type="ECO:0000256" key="3">
    <source>
        <dbReference type="ARBA" id="ARBA00006577"/>
    </source>
</evidence>
<dbReference type="STRING" id="377629.TERTU_0558"/>
<keyword evidence="4" id="KW-0963">Cytoplasm</keyword>
<dbReference type="InterPro" id="IPR001179">
    <property type="entry name" value="PPIase_FKBP_dom"/>
</dbReference>
<proteinExistence type="inferred from homology"/>
<dbReference type="EMBL" id="CP001614">
    <property type="protein sequence ID" value="ACR12349.1"/>
    <property type="molecule type" value="Genomic_DNA"/>
</dbReference>
<dbReference type="EC" id="5.2.1.8" evidence="10"/>
<evidence type="ECO:0000256" key="9">
    <source>
        <dbReference type="PROSITE-ProRule" id="PRU00277"/>
    </source>
</evidence>
<evidence type="ECO:0000256" key="10">
    <source>
        <dbReference type="RuleBase" id="RU003915"/>
    </source>
</evidence>